<dbReference type="Proteomes" id="UP001595685">
    <property type="component" value="Unassembled WGS sequence"/>
</dbReference>
<evidence type="ECO:0000256" key="5">
    <source>
        <dbReference type="ARBA" id="ARBA00023163"/>
    </source>
</evidence>
<evidence type="ECO:0000313" key="9">
    <source>
        <dbReference type="EMBL" id="MFC3689128.1"/>
    </source>
</evidence>
<dbReference type="InterPro" id="IPR013325">
    <property type="entry name" value="RNA_pol_sigma_r2"/>
</dbReference>
<evidence type="ECO:0000313" key="10">
    <source>
        <dbReference type="Proteomes" id="UP001595685"/>
    </source>
</evidence>
<evidence type="ECO:0000256" key="6">
    <source>
        <dbReference type="SAM" id="MobiDB-lite"/>
    </source>
</evidence>
<dbReference type="InterPro" id="IPR036388">
    <property type="entry name" value="WH-like_DNA-bd_sf"/>
</dbReference>
<dbReference type="InterPro" id="IPR039425">
    <property type="entry name" value="RNA_pol_sigma-70-like"/>
</dbReference>
<dbReference type="InterPro" id="IPR013249">
    <property type="entry name" value="RNA_pol_sigma70_r4_t2"/>
</dbReference>
<evidence type="ECO:0000256" key="4">
    <source>
        <dbReference type="ARBA" id="ARBA00023125"/>
    </source>
</evidence>
<dbReference type="Gene3D" id="1.10.1740.10">
    <property type="match status" value="1"/>
</dbReference>
<comment type="caution">
    <text evidence="9">The sequence shown here is derived from an EMBL/GenBank/DDBJ whole genome shotgun (WGS) entry which is preliminary data.</text>
</comment>
<dbReference type="Gene3D" id="1.10.10.10">
    <property type="entry name" value="Winged helix-like DNA-binding domain superfamily/Winged helix DNA-binding domain"/>
    <property type="match status" value="1"/>
</dbReference>
<keyword evidence="10" id="KW-1185">Reference proteome</keyword>
<accession>A0ABV7WKP4</accession>
<dbReference type="EMBL" id="JBHRWW010000007">
    <property type="protein sequence ID" value="MFC3689128.1"/>
    <property type="molecule type" value="Genomic_DNA"/>
</dbReference>
<dbReference type="PANTHER" id="PTHR43133:SF50">
    <property type="entry name" value="ECF RNA POLYMERASE SIGMA FACTOR SIGM"/>
    <property type="match status" value="1"/>
</dbReference>
<gene>
    <name evidence="9" type="primary">sigM</name>
    <name evidence="9" type="ORF">ACFOLH_12315</name>
</gene>
<comment type="similarity">
    <text evidence="1">Belongs to the sigma-70 factor family. ECF subfamily.</text>
</comment>
<evidence type="ECO:0000256" key="3">
    <source>
        <dbReference type="ARBA" id="ARBA00023082"/>
    </source>
</evidence>
<feature type="compositionally biased region" description="Basic and acidic residues" evidence="6">
    <location>
        <begin position="196"/>
        <end position="209"/>
    </location>
</feature>
<dbReference type="Pfam" id="PF04542">
    <property type="entry name" value="Sigma70_r2"/>
    <property type="match status" value="1"/>
</dbReference>
<evidence type="ECO:0000259" key="7">
    <source>
        <dbReference type="Pfam" id="PF04542"/>
    </source>
</evidence>
<dbReference type="CDD" id="cd06171">
    <property type="entry name" value="Sigma70_r4"/>
    <property type="match status" value="1"/>
</dbReference>
<organism evidence="9 10">
    <name type="scientific">Aquipuribacter hungaricus</name>
    <dbReference type="NCBI Taxonomy" id="545624"/>
    <lineage>
        <taxon>Bacteria</taxon>
        <taxon>Bacillati</taxon>
        <taxon>Actinomycetota</taxon>
        <taxon>Actinomycetes</taxon>
        <taxon>Micrococcales</taxon>
        <taxon>Intrasporangiaceae</taxon>
        <taxon>Aquipuribacter</taxon>
    </lineage>
</organism>
<dbReference type="PANTHER" id="PTHR43133">
    <property type="entry name" value="RNA POLYMERASE ECF-TYPE SIGMA FACTO"/>
    <property type="match status" value="1"/>
</dbReference>
<dbReference type="InterPro" id="IPR013324">
    <property type="entry name" value="RNA_pol_sigma_r3/r4-like"/>
</dbReference>
<keyword evidence="3" id="KW-0731">Sigma factor</keyword>
<dbReference type="SUPFAM" id="SSF88659">
    <property type="entry name" value="Sigma3 and sigma4 domains of RNA polymerase sigma factors"/>
    <property type="match status" value="1"/>
</dbReference>
<feature type="region of interest" description="Disordered" evidence="6">
    <location>
        <begin position="174"/>
        <end position="209"/>
    </location>
</feature>
<dbReference type="Pfam" id="PF08281">
    <property type="entry name" value="Sigma70_r4_2"/>
    <property type="match status" value="1"/>
</dbReference>
<reference evidence="10" key="1">
    <citation type="journal article" date="2019" name="Int. J. Syst. Evol. Microbiol.">
        <title>The Global Catalogue of Microorganisms (GCM) 10K type strain sequencing project: providing services to taxonomists for standard genome sequencing and annotation.</title>
        <authorList>
            <consortium name="The Broad Institute Genomics Platform"/>
            <consortium name="The Broad Institute Genome Sequencing Center for Infectious Disease"/>
            <person name="Wu L."/>
            <person name="Ma J."/>
        </authorList>
    </citation>
    <scope>NUCLEOTIDE SEQUENCE [LARGE SCALE GENOMIC DNA]</scope>
    <source>
        <strain evidence="10">NCAIM B.02333</strain>
    </source>
</reference>
<keyword evidence="5" id="KW-0804">Transcription</keyword>
<keyword evidence="2" id="KW-0805">Transcription regulation</keyword>
<dbReference type="InterPro" id="IPR014284">
    <property type="entry name" value="RNA_pol_sigma-70_dom"/>
</dbReference>
<dbReference type="RefSeq" id="WP_340295978.1">
    <property type="nucleotide sequence ID" value="NZ_JBBEOI010000367.1"/>
</dbReference>
<keyword evidence="4" id="KW-0238">DNA-binding</keyword>
<evidence type="ECO:0000256" key="1">
    <source>
        <dbReference type="ARBA" id="ARBA00010641"/>
    </source>
</evidence>
<protein>
    <submittedName>
        <fullName evidence="9">RNA polymerase sigma factor SigM</fullName>
    </submittedName>
</protein>
<dbReference type="NCBIfam" id="TIGR02937">
    <property type="entry name" value="sigma70-ECF"/>
    <property type="match status" value="1"/>
</dbReference>
<dbReference type="InterPro" id="IPR007627">
    <property type="entry name" value="RNA_pol_sigma70_r2"/>
</dbReference>
<name>A0ABV7WKP4_9MICO</name>
<evidence type="ECO:0000256" key="2">
    <source>
        <dbReference type="ARBA" id="ARBA00023015"/>
    </source>
</evidence>
<dbReference type="SUPFAM" id="SSF88946">
    <property type="entry name" value="Sigma2 domain of RNA polymerase sigma factors"/>
    <property type="match status" value="1"/>
</dbReference>
<proteinExistence type="inferred from homology"/>
<feature type="domain" description="RNA polymerase sigma-70 region 2" evidence="7">
    <location>
        <begin position="25"/>
        <end position="91"/>
    </location>
</feature>
<feature type="domain" description="RNA polymerase sigma factor 70 region 4 type 2" evidence="8">
    <location>
        <begin position="117"/>
        <end position="169"/>
    </location>
</feature>
<evidence type="ECO:0000259" key="8">
    <source>
        <dbReference type="Pfam" id="PF08281"/>
    </source>
</evidence>
<sequence>MSAGPSDAGLLDAHLAGDPDAFGELVRRHRDVLWAVALRTTGNPSDAEDALQEALVSALRSVERFERRSAVRTWLYRIVVNASLDRLRRNAARPAGSLEGVDVPSGVDEADRTTTRMDVLQALQTLSPGQRAAVVLVHIEGMSVAEAADVLQLPEGTVKSRCSRARAQLAQVLAPGNPAAGPRVGEGDAPATAAARPDDVTTGRAGETR</sequence>
<dbReference type="NCBIfam" id="NF007225">
    <property type="entry name" value="PRK09643.1"/>
    <property type="match status" value="1"/>
</dbReference>